<dbReference type="InterPro" id="IPR002810">
    <property type="entry name" value="NfeD-like_C"/>
</dbReference>
<protein>
    <recommendedName>
        <fullName evidence="2">NfeD-like C-terminal domain-containing protein</fullName>
    </recommendedName>
</protein>
<dbReference type="eggNOG" id="COG1585">
    <property type="taxonomic scope" value="Bacteria"/>
</dbReference>
<keyword evidence="1" id="KW-0472">Membrane</keyword>
<feature type="transmembrane region" description="Helical" evidence="1">
    <location>
        <begin position="46"/>
        <end position="67"/>
    </location>
</feature>
<name>D9SF56_GALCS</name>
<reference evidence="3 4" key="1">
    <citation type="submission" date="2010-08" db="EMBL/GenBank/DDBJ databases">
        <title>Complete sequence of Gallionella capsiferriformans ES-2.</title>
        <authorList>
            <consortium name="US DOE Joint Genome Institute"/>
            <person name="Lucas S."/>
            <person name="Copeland A."/>
            <person name="Lapidus A."/>
            <person name="Cheng J.-F."/>
            <person name="Bruce D."/>
            <person name="Goodwin L."/>
            <person name="Pitluck S."/>
            <person name="Chertkov O."/>
            <person name="Davenport K.W."/>
            <person name="Detter J.C."/>
            <person name="Han C."/>
            <person name="Tapia R."/>
            <person name="Land M."/>
            <person name="Hauser L."/>
            <person name="Chang Y.-J."/>
            <person name="Jeffries C."/>
            <person name="Kyrpides N."/>
            <person name="Ivanova N."/>
            <person name="Mikhailova N."/>
            <person name="Shelobolina E.S."/>
            <person name="Picardal F."/>
            <person name="Roden E."/>
            <person name="Emerson D."/>
            <person name="Woyke T."/>
        </authorList>
    </citation>
    <scope>NUCLEOTIDE SEQUENCE [LARGE SCALE GENOMIC DNA]</scope>
    <source>
        <strain evidence="3 4">ES-2</strain>
    </source>
</reference>
<dbReference type="STRING" id="395494.Galf_1125"/>
<dbReference type="AlphaFoldDB" id="D9SF56"/>
<feature type="domain" description="NfeD-like C-terminal" evidence="2">
    <location>
        <begin position="79"/>
        <end position="130"/>
    </location>
</feature>
<dbReference type="Pfam" id="PF01957">
    <property type="entry name" value="NfeD"/>
    <property type="match status" value="1"/>
</dbReference>
<dbReference type="HOGENOM" id="CLU_116732_0_0_4"/>
<accession>D9SF56</accession>
<evidence type="ECO:0000313" key="3">
    <source>
        <dbReference type="EMBL" id="ADL55153.1"/>
    </source>
</evidence>
<organism evidence="3 4">
    <name type="scientific">Gallionella capsiferriformans (strain ES-2)</name>
    <name type="common">Gallionella ferruginea capsiferriformans (strain ES-2)</name>
    <dbReference type="NCBI Taxonomy" id="395494"/>
    <lineage>
        <taxon>Bacteria</taxon>
        <taxon>Pseudomonadati</taxon>
        <taxon>Pseudomonadota</taxon>
        <taxon>Betaproteobacteria</taxon>
        <taxon>Nitrosomonadales</taxon>
        <taxon>Gallionellaceae</taxon>
        <taxon>Gallionella</taxon>
    </lineage>
</organism>
<keyword evidence="1" id="KW-0812">Transmembrane</keyword>
<sequence>MENFNYWFLLALVLLGLEMATGTFYMLVLSVAMAVAGFATMLSVGLAWQFALCALAVMLGLGILRILKMPFRPDQSSLDVGQPVEVLIWHDNGSARVVYRGAEWDAELESADLPHQGTFYISAVHGATLILTHQKP</sequence>
<gene>
    <name evidence="3" type="ordered locus">Galf_1125</name>
</gene>
<dbReference type="Proteomes" id="UP000001235">
    <property type="component" value="Chromosome"/>
</dbReference>
<proteinExistence type="predicted"/>
<dbReference type="KEGG" id="gca:Galf_1125"/>
<evidence type="ECO:0000313" key="4">
    <source>
        <dbReference type="Proteomes" id="UP000001235"/>
    </source>
</evidence>
<keyword evidence="1" id="KW-1133">Transmembrane helix</keyword>
<evidence type="ECO:0000259" key="2">
    <source>
        <dbReference type="Pfam" id="PF01957"/>
    </source>
</evidence>
<evidence type="ECO:0000256" key="1">
    <source>
        <dbReference type="SAM" id="Phobius"/>
    </source>
</evidence>
<feature type="transmembrane region" description="Helical" evidence="1">
    <location>
        <begin position="7"/>
        <end position="40"/>
    </location>
</feature>
<dbReference type="OrthoDB" id="5654021at2"/>
<keyword evidence="4" id="KW-1185">Reference proteome</keyword>
<dbReference type="EMBL" id="CP002159">
    <property type="protein sequence ID" value="ADL55153.1"/>
    <property type="molecule type" value="Genomic_DNA"/>
</dbReference>